<dbReference type="EMBL" id="JAGZCZ010000006">
    <property type="protein sequence ID" value="MBS5519911.1"/>
    <property type="molecule type" value="Genomic_DNA"/>
</dbReference>
<evidence type="ECO:0000256" key="1">
    <source>
        <dbReference type="ARBA" id="ARBA00004947"/>
    </source>
</evidence>
<name>A0A943EDY7_9FIRM</name>
<dbReference type="InterPro" id="IPR001509">
    <property type="entry name" value="Epimerase_deHydtase"/>
</dbReference>
<accession>A0A943EDY7</accession>
<evidence type="ECO:0000256" key="2">
    <source>
        <dbReference type="ARBA" id="ARBA00007637"/>
    </source>
</evidence>
<evidence type="ECO:0000313" key="9">
    <source>
        <dbReference type="Proteomes" id="UP000754226"/>
    </source>
</evidence>
<gene>
    <name evidence="8" type="ORF">KHX13_06225</name>
</gene>
<organism evidence="8 9">
    <name type="scientific">Acidaminococcus intestini</name>
    <dbReference type="NCBI Taxonomy" id="187327"/>
    <lineage>
        <taxon>Bacteria</taxon>
        <taxon>Bacillati</taxon>
        <taxon>Bacillota</taxon>
        <taxon>Negativicutes</taxon>
        <taxon>Acidaminococcales</taxon>
        <taxon>Acidaminococcaceae</taxon>
        <taxon>Acidaminococcus</taxon>
    </lineage>
</organism>
<evidence type="ECO:0000256" key="4">
    <source>
        <dbReference type="ARBA" id="ARBA00023144"/>
    </source>
</evidence>
<dbReference type="InterPro" id="IPR036291">
    <property type="entry name" value="NAD(P)-bd_dom_sf"/>
</dbReference>
<dbReference type="Gene3D" id="3.40.50.720">
    <property type="entry name" value="NAD(P)-binding Rossmann-like Domain"/>
    <property type="match status" value="1"/>
</dbReference>
<dbReference type="GO" id="GO:0006012">
    <property type="term" value="P:galactose metabolic process"/>
    <property type="evidence" value="ECO:0007669"/>
    <property type="project" value="UniProtKB-KW"/>
</dbReference>
<dbReference type="Proteomes" id="UP000754226">
    <property type="component" value="Unassembled WGS sequence"/>
</dbReference>
<feature type="domain" description="NAD-dependent epimerase/dehydratase" evidence="7">
    <location>
        <begin position="3"/>
        <end position="236"/>
    </location>
</feature>
<dbReference type="PANTHER" id="PTHR43725:SF53">
    <property type="entry name" value="UDP-ARABINOSE 4-EPIMERASE 1"/>
    <property type="match status" value="1"/>
</dbReference>
<evidence type="ECO:0000256" key="6">
    <source>
        <dbReference type="ARBA" id="ARBA00033067"/>
    </source>
</evidence>
<evidence type="ECO:0000313" key="8">
    <source>
        <dbReference type="EMBL" id="MBS5519911.1"/>
    </source>
</evidence>
<evidence type="ECO:0000259" key="7">
    <source>
        <dbReference type="Pfam" id="PF01370"/>
    </source>
</evidence>
<proteinExistence type="inferred from homology"/>
<comment type="caution">
    <text evidence="8">The sequence shown here is derived from an EMBL/GenBank/DDBJ whole genome shotgun (WGS) entry which is preliminary data.</text>
</comment>
<dbReference type="PANTHER" id="PTHR43725">
    <property type="entry name" value="UDP-GLUCOSE 4-EPIMERASE"/>
    <property type="match status" value="1"/>
</dbReference>
<dbReference type="SUPFAM" id="SSF51735">
    <property type="entry name" value="NAD(P)-binding Rossmann-fold domains"/>
    <property type="match status" value="1"/>
</dbReference>
<keyword evidence="4" id="KW-0299">Galactose metabolism</keyword>
<evidence type="ECO:0000256" key="3">
    <source>
        <dbReference type="ARBA" id="ARBA00018569"/>
    </source>
</evidence>
<evidence type="ECO:0000256" key="5">
    <source>
        <dbReference type="ARBA" id="ARBA00031367"/>
    </source>
</evidence>
<reference evidence="8" key="1">
    <citation type="submission" date="2021-02" db="EMBL/GenBank/DDBJ databases">
        <title>Infant gut strain persistence is associated with maternal origin, phylogeny, and functional potential including surface adhesion and iron acquisition.</title>
        <authorList>
            <person name="Lou Y.C."/>
        </authorList>
    </citation>
    <scope>NUCLEOTIDE SEQUENCE</scope>
    <source>
        <strain evidence="8">L3_106_000M1_dasL3_106_000M1_concoct_15</strain>
    </source>
</reference>
<dbReference type="Pfam" id="PF01370">
    <property type="entry name" value="Epimerase"/>
    <property type="match status" value="1"/>
</dbReference>
<protein>
    <recommendedName>
        <fullName evidence="3">UDP-glucose 4-epimerase</fullName>
    </recommendedName>
    <alternativeName>
        <fullName evidence="6">Galactowaldenase</fullName>
    </alternativeName>
    <alternativeName>
        <fullName evidence="5">UDP-galactose 4-epimerase</fullName>
    </alternativeName>
</protein>
<comment type="pathway">
    <text evidence="1">Carbohydrate metabolism; galactose metabolism.</text>
</comment>
<sequence>MNVLVTGGAGFIGNHTVRCLIEKGYDVTVVDDLSRGHAGLLPLEAHFYPIDILTPQFQEFMAARHFDAVIHLAAQIEVASSERNPLQDASLNIGGTLAVLEGAKKSHVSRFVFASSAAVYGHPSEALLPLAENAPLCPLSPYGLSKMTAENYIRMLAPSFSMEWVILRFANVYGEREVRKDPGGVIQIFANQIAHHRPITFLGTTVPTRDWIYVRDVAEALVKSLVTTRCDAVYNVSTGKEVSLKTVLTMLERAAGYSVPHEQGLKRRGDIHRSVLSCAKARTLLAWTPKMTLEEGLFRTLRFAQDQARQEEGQS</sequence>
<comment type="similarity">
    <text evidence="2">Belongs to the NAD(P)-dependent epimerase/dehydratase family.</text>
</comment>
<dbReference type="AlphaFoldDB" id="A0A943EDY7"/>
<keyword evidence="4" id="KW-0119">Carbohydrate metabolism</keyword>